<organism evidence="1">
    <name type="scientific">marine sediment metagenome</name>
    <dbReference type="NCBI Taxonomy" id="412755"/>
    <lineage>
        <taxon>unclassified sequences</taxon>
        <taxon>metagenomes</taxon>
        <taxon>ecological metagenomes</taxon>
    </lineage>
</organism>
<evidence type="ECO:0000313" key="1">
    <source>
        <dbReference type="EMBL" id="KKM23720.1"/>
    </source>
</evidence>
<reference evidence="1" key="1">
    <citation type="journal article" date="2015" name="Nature">
        <title>Complex archaea that bridge the gap between prokaryotes and eukaryotes.</title>
        <authorList>
            <person name="Spang A."/>
            <person name="Saw J.H."/>
            <person name="Jorgensen S.L."/>
            <person name="Zaremba-Niedzwiedzka K."/>
            <person name="Martijn J."/>
            <person name="Lind A.E."/>
            <person name="van Eijk R."/>
            <person name="Schleper C."/>
            <person name="Guy L."/>
            <person name="Ettema T.J."/>
        </authorList>
    </citation>
    <scope>NUCLEOTIDE SEQUENCE</scope>
</reference>
<dbReference type="AlphaFoldDB" id="A0A0F9L850"/>
<protein>
    <submittedName>
        <fullName evidence="1">Uncharacterized protein</fullName>
    </submittedName>
</protein>
<sequence>MKLNEVDKTERRLDIAQERQGLRGILQFFDELDKDETWQYYDVKEGFLAVNQSLGEVSVIGVSHNRTQFSMHTEDRGEVITSEDVLARQ</sequence>
<accession>A0A0F9L850</accession>
<dbReference type="EMBL" id="LAZR01013066">
    <property type="protein sequence ID" value="KKM23720.1"/>
    <property type="molecule type" value="Genomic_DNA"/>
</dbReference>
<name>A0A0F9L850_9ZZZZ</name>
<proteinExistence type="predicted"/>
<gene>
    <name evidence="1" type="ORF">LCGC14_1612320</name>
</gene>
<comment type="caution">
    <text evidence="1">The sequence shown here is derived from an EMBL/GenBank/DDBJ whole genome shotgun (WGS) entry which is preliminary data.</text>
</comment>